<dbReference type="HOGENOM" id="CLU_2506280_0_0_4"/>
<accession>A0A0H2Y0F3</accession>
<feature type="compositionally biased region" description="Basic and acidic residues" evidence="1">
    <location>
        <begin position="13"/>
        <end position="22"/>
    </location>
</feature>
<evidence type="ECO:0000313" key="2">
    <source>
        <dbReference type="EMBL" id="ABF79972.1"/>
    </source>
</evidence>
<proteinExistence type="predicted"/>
<gene>
    <name evidence="2" type="ordered locus">Bcen_5098</name>
</gene>
<dbReference type="AlphaFoldDB" id="A0A0H2Y0F3"/>
<organism evidence="2">
    <name type="scientific">Burkholderia orbicola (strain AU 1054)</name>
    <dbReference type="NCBI Taxonomy" id="331271"/>
    <lineage>
        <taxon>Bacteria</taxon>
        <taxon>Pseudomonadati</taxon>
        <taxon>Pseudomonadota</taxon>
        <taxon>Betaproteobacteria</taxon>
        <taxon>Burkholderiales</taxon>
        <taxon>Burkholderiaceae</taxon>
        <taxon>Burkholderia</taxon>
        <taxon>Burkholderia cepacia complex</taxon>
        <taxon>Burkholderia orbicola</taxon>
    </lineage>
</organism>
<evidence type="ECO:0000256" key="1">
    <source>
        <dbReference type="SAM" id="MobiDB-lite"/>
    </source>
</evidence>
<dbReference type="EMBL" id="CP000379">
    <property type="protein sequence ID" value="ABF79972.1"/>
    <property type="molecule type" value="Genomic_DNA"/>
</dbReference>
<protein>
    <submittedName>
        <fullName evidence="2">Uncharacterized protein</fullName>
    </submittedName>
</protein>
<sequence length="85" mass="9719">MLLPKQADTVPKVGREDGHPWRATDQGSKHALQRTHHRQIGPHAFRILEVRDSREPNFLPNAARRVGISFQSVEGTRVEIFPEML</sequence>
<feature type="region of interest" description="Disordered" evidence="1">
    <location>
        <begin position="1"/>
        <end position="38"/>
    </location>
</feature>
<reference evidence="2" key="1">
    <citation type="submission" date="2006-05" db="EMBL/GenBank/DDBJ databases">
        <title>Complete sequence of chromosome 2 of Burkholderia cenocepacia AU 1054.</title>
        <authorList>
            <consortium name="US DOE Joint Genome Institute"/>
            <person name="Copeland A."/>
            <person name="Lucas S."/>
            <person name="Lapidus A."/>
            <person name="Barry K."/>
            <person name="Detter J.C."/>
            <person name="Glavina del Rio T."/>
            <person name="Hammon N."/>
            <person name="Israni S."/>
            <person name="Dalin E."/>
            <person name="Tice H."/>
            <person name="Pitluck S."/>
            <person name="Chain P."/>
            <person name="Malfatti S."/>
            <person name="Shin M."/>
            <person name="Vergez L."/>
            <person name="Schmutz J."/>
            <person name="Larimer F."/>
            <person name="Land M."/>
            <person name="Hauser L."/>
            <person name="Kyrpides N."/>
            <person name="Lykidis A."/>
            <person name="LiPuma J.J."/>
            <person name="Konstantinidis K."/>
            <person name="Tiedje J.M."/>
            <person name="Richardson P."/>
        </authorList>
    </citation>
    <scope>NUCLEOTIDE SEQUENCE [LARGE SCALE GENOMIC DNA]</scope>
    <source>
        <strain evidence="2">AU 1054</strain>
    </source>
</reference>
<name>A0A0H2Y0F3_BURO1</name>